<dbReference type="InterPro" id="IPR020845">
    <property type="entry name" value="AMP-binding_CS"/>
</dbReference>
<sequence length="508" mass="54624">MTTTELLADWAEKWAAATPDVVAIDYQGTRWTWSRWSDRIRRAAGGLRAAGIGRGDRIAFLDKNHPACLELTFAAASIGAGIAILNWRLAADELSYAYTDSGAHMLFAGPDLASAAVTATGAEHVVVIDDEYERFLADATPTPPAPDVEPADTALVIYSSGTTGRPKGVVLSQHALVTHTIDVGTVFPFADGDKNLVAMPLFHVGGICYAFFGIRAGVPSLMTREPDAQSLVKALLAGATHAFFVPPVITGFLAAGDAAIGALAKLRSLGYGAAPMPLPVLRRALDAWPDLNFVQVFGQTELAGVATSLAPADHRDPTRAHLLLSAGKPVPNVEVRVVDIVTEEDAPTGEQGEIWIRTVHRMTEYLNKPDATAETVTPDDWVRTGDVGHLDAEGYLYVEDRLKDMIITGGENVYGPEVERVLADHPHVTDAAIIGVPDERWGESVKAIVSTDGAVTAEDIIAFCRERLAGYKCPRTMDIVDALPRNASGKILKRDLRAPYWKDHQRAI</sequence>
<dbReference type="AlphaFoldDB" id="A0A4Q7L7V2"/>
<name>A0A4Q7L7V2_9PSEU</name>
<protein>
    <submittedName>
        <fullName evidence="5">Acyl-CoA synthetase (AMP-forming)/AMP-acid ligase II</fullName>
    </submittedName>
</protein>
<dbReference type="Proteomes" id="UP000294257">
    <property type="component" value="Unassembled WGS sequence"/>
</dbReference>
<feature type="domain" description="AMP-binding enzyme C-terminal" evidence="4">
    <location>
        <begin position="417"/>
        <end position="490"/>
    </location>
</feature>
<comment type="similarity">
    <text evidence="1">Belongs to the ATP-dependent AMP-binding enzyme family.</text>
</comment>
<dbReference type="InterPro" id="IPR045851">
    <property type="entry name" value="AMP-bd_C_sf"/>
</dbReference>
<evidence type="ECO:0000256" key="1">
    <source>
        <dbReference type="ARBA" id="ARBA00006432"/>
    </source>
</evidence>
<dbReference type="Pfam" id="PF00501">
    <property type="entry name" value="AMP-binding"/>
    <property type="match status" value="1"/>
</dbReference>
<organism evidence="5 6">
    <name type="scientific">Herbihabitans rhizosphaerae</name>
    <dbReference type="NCBI Taxonomy" id="1872711"/>
    <lineage>
        <taxon>Bacteria</taxon>
        <taxon>Bacillati</taxon>
        <taxon>Actinomycetota</taxon>
        <taxon>Actinomycetes</taxon>
        <taxon>Pseudonocardiales</taxon>
        <taxon>Pseudonocardiaceae</taxon>
        <taxon>Herbihabitans</taxon>
    </lineage>
</organism>
<dbReference type="EMBL" id="SGWQ01000001">
    <property type="protein sequence ID" value="RZS44721.1"/>
    <property type="molecule type" value="Genomic_DNA"/>
</dbReference>
<dbReference type="FunFam" id="3.30.300.30:FF:000008">
    <property type="entry name" value="2,3-dihydroxybenzoate-AMP ligase"/>
    <property type="match status" value="1"/>
</dbReference>
<evidence type="ECO:0000256" key="2">
    <source>
        <dbReference type="ARBA" id="ARBA00022598"/>
    </source>
</evidence>
<dbReference type="InterPro" id="IPR000873">
    <property type="entry name" value="AMP-dep_synth/lig_dom"/>
</dbReference>
<dbReference type="SUPFAM" id="SSF56801">
    <property type="entry name" value="Acetyl-CoA synthetase-like"/>
    <property type="match status" value="1"/>
</dbReference>
<dbReference type="Pfam" id="PF13193">
    <property type="entry name" value="AMP-binding_C"/>
    <property type="match status" value="1"/>
</dbReference>
<dbReference type="InterPro" id="IPR025110">
    <property type="entry name" value="AMP-bd_C"/>
</dbReference>
<keyword evidence="2 5" id="KW-0436">Ligase</keyword>
<keyword evidence="6" id="KW-1185">Reference proteome</keyword>
<proteinExistence type="inferred from homology"/>
<dbReference type="OrthoDB" id="3172305at2"/>
<comment type="caution">
    <text evidence="5">The sequence shown here is derived from an EMBL/GenBank/DDBJ whole genome shotgun (WGS) entry which is preliminary data.</text>
</comment>
<evidence type="ECO:0000313" key="6">
    <source>
        <dbReference type="Proteomes" id="UP000294257"/>
    </source>
</evidence>
<accession>A0A4Q7L7V2</accession>
<dbReference type="PROSITE" id="PS00455">
    <property type="entry name" value="AMP_BINDING"/>
    <property type="match status" value="1"/>
</dbReference>
<reference evidence="5 6" key="1">
    <citation type="submission" date="2019-02" db="EMBL/GenBank/DDBJ databases">
        <title>Genomic Encyclopedia of Type Strains, Phase IV (KMG-IV): sequencing the most valuable type-strain genomes for metagenomic binning, comparative biology and taxonomic classification.</title>
        <authorList>
            <person name="Goeker M."/>
        </authorList>
    </citation>
    <scope>NUCLEOTIDE SEQUENCE [LARGE SCALE GENOMIC DNA]</scope>
    <source>
        <strain evidence="5 6">DSM 101727</strain>
    </source>
</reference>
<dbReference type="PANTHER" id="PTHR24096:SF267">
    <property type="entry name" value="MALONATE--COA LIGASE ACSF3, MITOCHONDRIAL"/>
    <property type="match status" value="1"/>
</dbReference>
<dbReference type="RefSeq" id="WP_130342367.1">
    <property type="nucleotide sequence ID" value="NZ_SGWQ01000001.1"/>
</dbReference>
<dbReference type="InterPro" id="IPR042099">
    <property type="entry name" value="ANL_N_sf"/>
</dbReference>
<evidence type="ECO:0000259" key="3">
    <source>
        <dbReference type="Pfam" id="PF00501"/>
    </source>
</evidence>
<dbReference type="Gene3D" id="3.40.50.12780">
    <property type="entry name" value="N-terminal domain of ligase-like"/>
    <property type="match status" value="1"/>
</dbReference>
<dbReference type="Gene3D" id="3.30.300.30">
    <property type="match status" value="1"/>
</dbReference>
<evidence type="ECO:0000313" key="5">
    <source>
        <dbReference type="EMBL" id="RZS44721.1"/>
    </source>
</evidence>
<evidence type="ECO:0000259" key="4">
    <source>
        <dbReference type="Pfam" id="PF13193"/>
    </source>
</evidence>
<dbReference type="GO" id="GO:0016405">
    <property type="term" value="F:CoA-ligase activity"/>
    <property type="evidence" value="ECO:0007669"/>
    <property type="project" value="TreeGrafter"/>
</dbReference>
<dbReference type="PANTHER" id="PTHR24096">
    <property type="entry name" value="LONG-CHAIN-FATTY-ACID--COA LIGASE"/>
    <property type="match status" value="1"/>
</dbReference>
<feature type="domain" description="AMP-dependent synthetase/ligase" evidence="3">
    <location>
        <begin position="12"/>
        <end position="366"/>
    </location>
</feature>
<gene>
    <name evidence="5" type="ORF">EV193_101598</name>
</gene>